<dbReference type="EMBL" id="VSSQ01089876">
    <property type="protein sequence ID" value="MPN35978.1"/>
    <property type="molecule type" value="Genomic_DNA"/>
</dbReference>
<proteinExistence type="predicted"/>
<reference evidence="1" key="1">
    <citation type="submission" date="2019-08" db="EMBL/GenBank/DDBJ databases">
        <authorList>
            <person name="Kucharzyk K."/>
            <person name="Murdoch R.W."/>
            <person name="Higgins S."/>
            <person name="Loffler F."/>
        </authorList>
    </citation>
    <scope>NUCLEOTIDE SEQUENCE</scope>
</reference>
<organism evidence="1">
    <name type="scientific">bioreactor metagenome</name>
    <dbReference type="NCBI Taxonomy" id="1076179"/>
    <lineage>
        <taxon>unclassified sequences</taxon>
        <taxon>metagenomes</taxon>
        <taxon>ecological metagenomes</taxon>
    </lineage>
</organism>
<gene>
    <name evidence="1" type="ORF">SDC9_183483</name>
</gene>
<name>A0A645HAC5_9ZZZZ</name>
<accession>A0A645HAC5</accession>
<protein>
    <submittedName>
        <fullName evidence="1">Uncharacterized protein</fullName>
    </submittedName>
</protein>
<dbReference type="AlphaFoldDB" id="A0A645HAC5"/>
<sequence>MSDITEILERANFQQIRAFLLGGQECANVDNRSYQKRIRDIEKTTLSMISEKFSDLNECEVFEKIFFNYTDILKNVYMELGLQCGIKLTMQLIKELPKE</sequence>
<comment type="caution">
    <text evidence="1">The sequence shown here is derived from an EMBL/GenBank/DDBJ whole genome shotgun (WGS) entry which is preliminary data.</text>
</comment>
<evidence type="ECO:0000313" key="1">
    <source>
        <dbReference type="EMBL" id="MPN35978.1"/>
    </source>
</evidence>